<feature type="compositionally biased region" description="Polar residues" evidence="1">
    <location>
        <begin position="245"/>
        <end position="255"/>
    </location>
</feature>
<accession>A0AA38HB19</accession>
<feature type="compositionally biased region" description="Basic and acidic residues" evidence="1">
    <location>
        <begin position="109"/>
        <end position="133"/>
    </location>
</feature>
<keyword evidence="3" id="KW-1185">Reference proteome</keyword>
<evidence type="ECO:0000313" key="2">
    <source>
        <dbReference type="EMBL" id="KAI9637808.1"/>
    </source>
</evidence>
<organism evidence="2 3">
    <name type="scientific">Dioszegia hungarica</name>
    <dbReference type="NCBI Taxonomy" id="4972"/>
    <lineage>
        <taxon>Eukaryota</taxon>
        <taxon>Fungi</taxon>
        <taxon>Dikarya</taxon>
        <taxon>Basidiomycota</taxon>
        <taxon>Agaricomycotina</taxon>
        <taxon>Tremellomycetes</taxon>
        <taxon>Tremellales</taxon>
        <taxon>Bulleribasidiaceae</taxon>
        <taxon>Dioszegia</taxon>
    </lineage>
</organism>
<dbReference type="CDD" id="cd18724">
    <property type="entry name" value="PIN_LabA-like"/>
    <property type="match status" value="1"/>
</dbReference>
<feature type="region of interest" description="Disordered" evidence="1">
    <location>
        <begin position="1"/>
        <end position="20"/>
    </location>
</feature>
<dbReference type="AlphaFoldDB" id="A0AA38HB19"/>
<evidence type="ECO:0000256" key="1">
    <source>
        <dbReference type="SAM" id="MobiDB-lite"/>
    </source>
</evidence>
<name>A0AA38HB19_9TREE</name>
<feature type="region of interest" description="Disordered" evidence="1">
    <location>
        <begin position="46"/>
        <end position="279"/>
    </location>
</feature>
<dbReference type="EMBL" id="JAKWFO010000003">
    <property type="protein sequence ID" value="KAI9637808.1"/>
    <property type="molecule type" value="Genomic_DNA"/>
</dbReference>
<proteinExistence type="predicted"/>
<protein>
    <submittedName>
        <fullName evidence="2">Uncharacterized protein</fullName>
    </submittedName>
</protein>
<sequence length="718" mass="78351">MSTISGKSGEKQRGSKRIERTLEVEEEFDLVKLGFVSQPDVAEAVKEETSSAVASAVQLIDTSSPQVDGDRKSDEVQELMRETEGAKKKPSDGESSAVLSIDASAPVDEDGKGDDALGDEVKGEVSERAKEDSSYSESSTVLPTDRSAPVVEDGKRNDALEGKVKRGRKSNRRKKGYASADWSPSGKGASNEKGENPLPLTTGGESAESEPAIAPVIAHDFAPHPISSPAKVNPTPLPHLEPQDGNESAHSTPSLASGILTSTETTTATPSLGPRKPRDFTARIVTIRRPGRRGARQGVRITRRPIPVDTDVSRAETPPLEPLPRSQFLEDVVEMHGREMYDKLKLASKLHNTSGHLLPPVIRDLLPTLSDRKQGVQLINEVRANFDLPQLSTRMDRVLLQKALAQMRERLYLELASAFILPHAPPELPPPEETVEPEDKVSMSMTPSSFETLSRTLPKVFHMDKAGIQAALASKEGMYGEEGDVVWQGGVGAMKRRLKDGELQHPPWTHALSILLPSPPSPRHQRILSLPCLSLLLRRGRPTRSSHLVASSPIHQDFDPLVRLHWEVSVLKRVEIYESEVADASSTKLVPKAVPRAVAGALGGGGGAGTRRYKEQGVDEILTLKMLQTINRVEAVKGSTMVLATGDARGGQFNQEGFLGAVREAVGRGWNVELWSFSSGLSRAWRETAKREKWDGRFRIFTMDEWAGELVEVNEDAE</sequence>
<feature type="compositionally biased region" description="Basic and acidic residues" evidence="1">
    <location>
        <begin position="152"/>
        <end position="164"/>
    </location>
</feature>
<feature type="compositionally biased region" description="Basic and acidic residues" evidence="1">
    <location>
        <begin position="68"/>
        <end position="92"/>
    </location>
</feature>
<evidence type="ECO:0000313" key="3">
    <source>
        <dbReference type="Proteomes" id="UP001164286"/>
    </source>
</evidence>
<dbReference type="RefSeq" id="XP_052947585.1">
    <property type="nucleotide sequence ID" value="XM_053088272.1"/>
</dbReference>
<dbReference type="GeneID" id="77727477"/>
<dbReference type="Proteomes" id="UP001164286">
    <property type="component" value="Unassembled WGS sequence"/>
</dbReference>
<reference evidence="2" key="1">
    <citation type="journal article" date="2022" name="G3 (Bethesda)">
        <title>High quality genome of the basidiomycete yeast Dioszegia hungarica PDD-24b-2 isolated from cloud water.</title>
        <authorList>
            <person name="Jarrige D."/>
            <person name="Haridas S."/>
            <person name="Bleykasten-Grosshans C."/>
            <person name="Joly M."/>
            <person name="Nadalig T."/>
            <person name="Sancelme M."/>
            <person name="Vuilleumier S."/>
            <person name="Grigoriev I.V."/>
            <person name="Amato P."/>
            <person name="Bringel F."/>
        </authorList>
    </citation>
    <scope>NUCLEOTIDE SEQUENCE</scope>
    <source>
        <strain evidence="2">PDD-24b-2</strain>
    </source>
</reference>
<feature type="compositionally biased region" description="Basic and acidic residues" evidence="1">
    <location>
        <begin position="8"/>
        <end position="20"/>
    </location>
</feature>
<comment type="caution">
    <text evidence="2">The sequence shown here is derived from an EMBL/GenBank/DDBJ whole genome shotgun (WGS) entry which is preliminary data.</text>
</comment>
<gene>
    <name evidence="2" type="ORF">MKK02DRAFT_31373</name>
</gene>
<feature type="compositionally biased region" description="Basic residues" evidence="1">
    <location>
        <begin position="165"/>
        <end position="176"/>
    </location>
</feature>